<proteinExistence type="predicted"/>
<dbReference type="Proteomes" id="UP000265566">
    <property type="component" value="Chromosome 7"/>
</dbReference>
<accession>A0A396H7T5</accession>
<sequence>MNVRKNITPFCLHMPYSVVDLDLFIHCFPLQVYYHSLVLGIMEPRRYVLNRFIPFLDTVVLVPLEFY</sequence>
<dbReference type="AlphaFoldDB" id="A0A396H7T5"/>
<organism evidence="1 2">
    <name type="scientific">Medicago truncatula</name>
    <name type="common">Barrel medic</name>
    <name type="synonym">Medicago tribuloides</name>
    <dbReference type="NCBI Taxonomy" id="3880"/>
    <lineage>
        <taxon>Eukaryota</taxon>
        <taxon>Viridiplantae</taxon>
        <taxon>Streptophyta</taxon>
        <taxon>Embryophyta</taxon>
        <taxon>Tracheophyta</taxon>
        <taxon>Spermatophyta</taxon>
        <taxon>Magnoliopsida</taxon>
        <taxon>eudicotyledons</taxon>
        <taxon>Gunneridae</taxon>
        <taxon>Pentapetalae</taxon>
        <taxon>rosids</taxon>
        <taxon>fabids</taxon>
        <taxon>Fabales</taxon>
        <taxon>Fabaceae</taxon>
        <taxon>Papilionoideae</taxon>
        <taxon>50 kb inversion clade</taxon>
        <taxon>NPAAA clade</taxon>
        <taxon>Hologalegina</taxon>
        <taxon>IRL clade</taxon>
        <taxon>Trifolieae</taxon>
        <taxon>Medicago</taxon>
    </lineage>
</organism>
<comment type="caution">
    <text evidence="1">The sequence shown here is derived from an EMBL/GenBank/DDBJ whole genome shotgun (WGS) entry which is preliminary data.</text>
</comment>
<evidence type="ECO:0000313" key="1">
    <source>
        <dbReference type="EMBL" id="RHN48823.1"/>
    </source>
</evidence>
<dbReference type="EMBL" id="PSQE01000007">
    <property type="protein sequence ID" value="RHN48823.1"/>
    <property type="molecule type" value="Genomic_DNA"/>
</dbReference>
<name>A0A396H7T5_MEDTR</name>
<dbReference type="Gramene" id="rna43579">
    <property type="protein sequence ID" value="RHN48823.1"/>
    <property type="gene ID" value="gene43579"/>
</dbReference>
<evidence type="ECO:0000313" key="2">
    <source>
        <dbReference type="Proteomes" id="UP000265566"/>
    </source>
</evidence>
<gene>
    <name evidence="1" type="ORF">MtrunA17_Chr7g0267871</name>
</gene>
<protein>
    <submittedName>
        <fullName evidence="1">Uncharacterized protein</fullName>
    </submittedName>
</protein>
<reference evidence="2" key="1">
    <citation type="journal article" date="2018" name="Nat. Plants">
        <title>Whole-genome landscape of Medicago truncatula symbiotic genes.</title>
        <authorList>
            <person name="Pecrix Y."/>
            <person name="Staton S.E."/>
            <person name="Sallet E."/>
            <person name="Lelandais-Briere C."/>
            <person name="Moreau S."/>
            <person name="Carrere S."/>
            <person name="Blein T."/>
            <person name="Jardinaud M.F."/>
            <person name="Latrasse D."/>
            <person name="Zouine M."/>
            <person name="Zahm M."/>
            <person name="Kreplak J."/>
            <person name="Mayjonade B."/>
            <person name="Satge C."/>
            <person name="Perez M."/>
            <person name="Cauet S."/>
            <person name="Marande W."/>
            <person name="Chantry-Darmon C."/>
            <person name="Lopez-Roques C."/>
            <person name="Bouchez O."/>
            <person name="Berard A."/>
            <person name="Debelle F."/>
            <person name="Munos S."/>
            <person name="Bendahmane A."/>
            <person name="Berges H."/>
            <person name="Niebel A."/>
            <person name="Buitink J."/>
            <person name="Frugier F."/>
            <person name="Benhamed M."/>
            <person name="Crespi M."/>
            <person name="Gouzy J."/>
            <person name="Gamas P."/>
        </authorList>
    </citation>
    <scope>NUCLEOTIDE SEQUENCE [LARGE SCALE GENOMIC DNA]</scope>
    <source>
        <strain evidence="2">cv. Jemalong A17</strain>
    </source>
</reference>